<evidence type="ECO:0000313" key="2">
    <source>
        <dbReference type="Proteomes" id="UP000887575"/>
    </source>
</evidence>
<dbReference type="GO" id="GO:0042048">
    <property type="term" value="P:olfactory behavior"/>
    <property type="evidence" value="ECO:0007669"/>
    <property type="project" value="TreeGrafter"/>
</dbReference>
<dbReference type="PANTHER" id="PTHR34722:SF4">
    <property type="entry name" value="HOMOLOG OF ODR-2 (TWO)-RELATED"/>
    <property type="match status" value="1"/>
</dbReference>
<dbReference type="GO" id="GO:0030424">
    <property type="term" value="C:axon"/>
    <property type="evidence" value="ECO:0007669"/>
    <property type="project" value="TreeGrafter"/>
</dbReference>
<dbReference type="PANTHER" id="PTHR34722">
    <property type="entry name" value="HOMOLOG OF ODR-2 (TWO)-RELATED"/>
    <property type="match status" value="1"/>
</dbReference>
<dbReference type="Pfam" id="PF06579">
    <property type="entry name" value="Ly-6_related"/>
    <property type="match status" value="1"/>
</dbReference>
<name>A0AAF3EIW9_9BILA</name>
<keyword evidence="1" id="KW-1133">Transmembrane helix</keyword>
<keyword evidence="1" id="KW-0812">Transmembrane</keyword>
<keyword evidence="1" id="KW-0472">Membrane</keyword>
<dbReference type="WBParaSite" id="MBELARI_LOCUS13929">
    <property type="protein sequence ID" value="MBELARI_LOCUS13929"/>
    <property type="gene ID" value="MBELARI_LOCUS13929"/>
</dbReference>
<evidence type="ECO:0000313" key="3">
    <source>
        <dbReference type="WBParaSite" id="MBELARI_LOCUS13929"/>
    </source>
</evidence>
<dbReference type="AlphaFoldDB" id="A0AAF3EIW9"/>
<evidence type="ECO:0008006" key="4">
    <source>
        <dbReference type="Google" id="ProtNLM"/>
    </source>
</evidence>
<reference evidence="3" key="1">
    <citation type="submission" date="2024-02" db="UniProtKB">
        <authorList>
            <consortium name="WormBaseParasite"/>
        </authorList>
    </citation>
    <scope>IDENTIFICATION</scope>
</reference>
<dbReference type="Proteomes" id="UP000887575">
    <property type="component" value="Unassembled WGS sequence"/>
</dbReference>
<dbReference type="GO" id="GO:0043025">
    <property type="term" value="C:neuronal cell body"/>
    <property type="evidence" value="ECO:0007669"/>
    <property type="project" value="TreeGrafter"/>
</dbReference>
<protein>
    <recommendedName>
        <fullName evidence="4">Protein quiver</fullName>
    </recommendedName>
</protein>
<evidence type="ECO:0000256" key="1">
    <source>
        <dbReference type="SAM" id="Phobius"/>
    </source>
</evidence>
<feature type="transmembrane region" description="Helical" evidence="1">
    <location>
        <begin position="133"/>
        <end position="152"/>
    </location>
</feature>
<dbReference type="InterPro" id="IPR010558">
    <property type="entry name" value="Ly-6-related"/>
</dbReference>
<organism evidence="2 3">
    <name type="scientific">Mesorhabditis belari</name>
    <dbReference type="NCBI Taxonomy" id="2138241"/>
    <lineage>
        <taxon>Eukaryota</taxon>
        <taxon>Metazoa</taxon>
        <taxon>Ecdysozoa</taxon>
        <taxon>Nematoda</taxon>
        <taxon>Chromadorea</taxon>
        <taxon>Rhabditida</taxon>
        <taxon>Rhabditina</taxon>
        <taxon>Rhabditomorpha</taxon>
        <taxon>Rhabditoidea</taxon>
        <taxon>Rhabditidae</taxon>
        <taxon>Mesorhabditinae</taxon>
        <taxon>Mesorhabditis</taxon>
    </lineage>
</organism>
<sequence length="155" mass="17664">MSLSYQTSWKYLHTTYLSPKVFTDRCKDPQLERAMPTIGCSSVCVSLMEPDIEAGVLIGFKHIRGCMDRVLRNGFNESAIRTHRFNQNNQCRTLSRASLFNPTKEQERDVLGEVQLCSCYGDRCNSGAAGSRFHFFTVFFIVLIAGFLRPPWPDI</sequence>
<accession>A0AAF3EIW9</accession>
<proteinExistence type="predicted"/>
<dbReference type="GO" id="GO:1990834">
    <property type="term" value="P:response to odorant"/>
    <property type="evidence" value="ECO:0007669"/>
    <property type="project" value="TreeGrafter"/>
</dbReference>
<keyword evidence="2" id="KW-1185">Reference proteome</keyword>